<gene>
    <name evidence="1" type="ORF">SAMN04487996_102389</name>
</gene>
<dbReference type="Proteomes" id="UP000198748">
    <property type="component" value="Unassembled WGS sequence"/>
</dbReference>
<evidence type="ECO:0000313" key="2">
    <source>
        <dbReference type="Proteomes" id="UP000198748"/>
    </source>
</evidence>
<dbReference type="Pfam" id="PF08922">
    <property type="entry name" value="DUF1905"/>
    <property type="match status" value="1"/>
</dbReference>
<dbReference type="RefSeq" id="WP_090146978.1">
    <property type="nucleotide sequence ID" value="NZ_FNAN01000002.1"/>
</dbReference>
<proteinExistence type="predicted"/>
<protein>
    <submittedName>
        <fullName evidence="1">Bacteriocin-protection, YdeI or OmpD-Associated</fullName>
    </submittedName>
</protein>
<dbReference type="InterPro" id="IPR015018">
    <property type="entry name" value="DUF1905"/>
</dbReference>
<evidence type="ECO:0000313" key="1">
    <source>
        <dbReference type="EMBL" id="SDD87071.1"/>
    </source>
</evidence>
<dbReference type="Pfam" id="PF13376">
    <property type="entry name" value="OmdA"/>
    <property type="match status" value="1"/>
</dbReference>
<dbReference type="OrthoDB" id="959664at2"/>
<dbReference type="AlphaFoldDB" id="A0A1G6Y9Z3"/>
<dbReference type="InterPro" id="IPR037079">
    <property type="entry name" value="AF2212/PG0164-like_sf"/>
</dbReference>
<organism evidence="1 2">
    <name type="scientific">Dyadobacter soli</name>
    <dbReference type="NCBI Taxonomy" id="659014"/>
    <lineage>
        <taxon>Bacteria</taxon>
        <taxon>Pseudomonadati</taxon>
        <taxon>Bacteroidota</taxon>
        <taxon>Cytophagia</taxon>
        <taxon>Cytophagales</taxon>
        <taxon>Spirosomataceae</taxon>
        <taxon>Dyadobacter</taxon>
    </lineage>
</organism>
<name>A0A1G6Y9Z3_9BACT</name>
<dbReference type="STRING" id="659014.SAMN04487996_102389"/>
<dbReference type="SUPFAM" id="SSF141694">
    <property type="entry name" value="AF2212/PG0164-like"/>
    <property type="match status" value="1"/>
</dbReference>
<dbReference type="Gene3D" id="2.40.30.100">
    <property type="entry name" value="AF2212/PG0164-like"/>
    <property type="match status" value="1"/>
</dbReference>
<reference evidence="2" key="1">
    <citation type="submission" date="2016-10" db="EMBL/GenBank/DDBJ databases">
        <authorList>
            <person name="Varghese N."/>
            <person name="Submissions S."/>
        </authorList>
    </citation>
    <scope>NUCLEOTIDE SEQUENCE [LARGE SCALE GENOMIC DNA]</scope>
    <source>
        <strain evidence="2">DSM 25329</strain>
    </source>
</reference>
<keyword evidence="2" id="KW-1185">Reference proteome</keyword>
<accession>A0A1G6Y9Z3</accession>
<sequence>MEEEVHFESILERLPKKGGEFYMMVPDEVAAQFTEGRKPARVRCVINGMVHFQCAIRPKGGGGFYINVATQLRQQGKLVLGQKLHATVRKDDSEYGRDMPEELQELLAQDEEANRLFQHAKPVNQRAIIHYIASAKSVQVRIDRSIMMTDRLKNGRIV</sequence>
<dbReference type="EMBL" id="FNAN01000002">
    <property type="protein sequence ID" value="SDD87071.1"/>
    <property type="molecule type" value="Genomic_DNA"/>
</dbReference>